<dbReference type="Proteomes" id="UP000198660">
    <property type="component" value="Unassembled WGS sequence"/>
</dbReference>
<organism evidence="1 2">
    <name type="scientific">Marininema halotolerans</name>
    <dbReference type="NCBI Taxonomy" id="1155944"/>
    <lineage>
        <taxon>Bacteria</taxon>
        <taxon>Bacillati</taxon>
        <taxon>Bacillota</taxon>
        <taxon>Bacilli</taxon>
        <taxon>Bacillales</taxon>
        <taxon>Thermoactinomycetaceae</taxon>
        <taxon>Marininema</taxon>
    </lineage>
</organism>
<sequence length="245" mass="27456">MASVISKIGNVMLLKKNALTSAHVPATKWLELNSLTHMLNQYPSVYVKPNDCARGRGIIRVDRLGAKHYRVRTREGGSSFHSSTSAVLGQIRRVQIKRRYIVQQGIASLTKDGNFFDIRVHLVRINGKWQMAGAVAKVATKSRIVTNRHSGGTPVSVDEILERGLGYHAMERHRMMKNIESVCVGAARTIGRSFPKWREFGVDLGIDAKGHIWIYEVNITPGLMVFKHGDLPAFYRVLKLRKQAG</sequence>
<evidence type="ECO:0000313" key="2">
    <source>
        <dbReference type="Proteomes" id="UP000198660"/>
    </source>
</evidence>
<reference evidence="2" key="1">
    <citation type="submission" date="2016-10" db="EMBL/GenBank/DDBJ databases">
        <authorList>
            <person name="Varghese N."/>
            <person name="Submissions S."/>
        </authorList>
    </citation>
    <scope>NUCLEOTIDE SEQUENCE [LARGE SCALE GENOMIC DNA]</scope>
    <source>
        <strain evidence="2">DSM 45789</strain>
    </source>
</reference>
<dbReference type="EMBL" id="FPAA01000002">
    <property type="protein sequence ID" value="SFS43828.1"/>
    <property type="molecule type" value="Genomic_DNA"/>
</dbReference>
<dbReference type="InterPro" id="IPR026838">
    <property type="entry name" value="YheC/D"/>
</dbReference>
<accession>A0A1I6PUS5</accession>
<dbReference type="Gene3D" id="3.30.470.20">
    <property type="entry name" value="ATP-grasp fold, B domain"/>
    <property type="match status" value="1"/>
</dbReference>
<dbReference type="OrthoDB" id="7869153at2"/>
<proteinExistence type="predicted"/>
<dbReference type="Pfam" id="PF14398">
    <property type="entry name" value="ATPgrasp_YheCD"/>
    <property type="match status" value="1"/>
</dbReference>
<dbReference type="AlphaFoldDB" id="A0A1I6PUS5"/>
<keyword evidence="2" id="KW-1185">Reference proteome</keyword>
<dbReference type="SUPFAM" id="SSF56059">
    <property type="entry name" value="Glutathione synthetase ATP-binding domain-like"/>
    <property type="match status" value="1"/>
</dbReference>
<name>A0A1I6PUS5_9BACL</name>
<gene>
    <name evidence="1" type="ORF">SAMN05444972_102139</name>
</gene>
<dbReference type="RefSeq" id="WP_091833869.1">
    <property type="nucleotide sequence ID" value="NZ_FPAA01000002.1"/>
</dbReference>
<evidence type="ECO:0000313" key="1">
    <source>
        <dbReference type="EMBL" id="SFS43828.1"/>
    </source>
</evidence>
<protein>
    <submittedName>
        <fullName evidence="1">YheC/D like ATP-grasp</fullName>
    </submittedName>
</protein>